<gene>
    <name evidence="1" type="ORF">RAG0_03813</name>
</gene>
<evidence type="ECO:0008006" key="3">
    <source>
        <dbReference type="Google" id="ProtNLM"/>
    </source>
</evidence>
<sequence>MRCRLHPSQRVEVFLITDQASSSSKQSPVTIHFGVRQSNNEYGHLHHLLSPSITNYMMMKRLSSKIQSPKFDSREFAQQQDCRTPRRSQTMACNYDYEIRLKSTRRHRSSRHVEYEPNHSSYAPTSYRNRYRDLPYPTHYPDTTYRTNITNLPGDIKLSVFDYLDPVSSACLGLSSRHLYPSHKRMHRNVGLYEQADGNVPLCFQLRDWAPEGLMLDPRSGKYVSRERFERGDERPGKKRHFWDGRLRRVGKVVDLRHREEKLRRVERDHDLRERYYGRWR</sequence>
<keyword evidence="2" id="KW-1185">Reference proteome</keyword>
<protein>
    <recommendedName>
        <fullName evidence="3">F-box domain-containing protein</fullName>
    </recommendedName>
</protein>
<organism evidence="1 2">
    <name type="scientific">Rhynchosporium agropyri</name>
    <dbReference type="NCBI Taxonomy" id="914238"/>
    <lineage>
        <taxon>Eukaryota</taxon>
        <taxon>Fungi</taxon>
        <taxon>Dikarya</taxon>
        <taxon>Ascomycota</taxon>
        <taxon>Pezizomycotina</taxon>
        <taxon>Leotiomycetes</taxon>
        <taxon>Helotiales</taxon>
        <taxon>Ploettnerulaceae</taxon>
        <taxon>Rhynchosporium</taxon>
    </lineage>
</organism>
<dbReference type="EMBL" id="FJUX01000016">
    <property type="protein sequence ID" value="CZS93621.1"/>
    <property type="molecule type" value="Genomic_DNA"/>
</dbReference>
<dbReference type="Proteomes" id="UP000178912">
    <property type="component" value="Unassembled WGS sequence"/>
</dbReference>
<dbReference type="OrthoDB" id="3445164at2759"/>
<evidence type="ECO:0000313" key="2">
    <source>
        <dbReference type="Proteomes" id="UP000178912"/>
    </source>
</evidence>
<proteinExistence type="predicted"/>
<name>A0A1E1K6L8_9HELO</name>
<dbReference type="AlphaFoldDB" id="A0A1E1K6L8"/>
<evidence type="ECO:0000313" key="1">
    <source>
        <dbReference type="EMBL" id="CZS93621.1"/>
    </source>
</evidence>
<accession>A0A1E1K6L8</accession>
<reference evidence="2" key="1">
    <citation type="submission" date="2016-03" db="EMBL/GenBank/DDBJ databases">
        <authorList>
            <person name="Guldener U."/>
        </authorList>
    </citation>
    <scope>NUCLEOTIDE SEQUENCE [LARGE SCALE GENOMIC DNA]</scope>
    <source>
        <strain evidence="2">04CH-RAC-A.6.1</strain>
    </source>
</reference>